<evidence type="ECO:0000256" key="3">
    <source>
        <dbReference type="ARBA" id="ARBA00010865"/>
    </source>
</evidence>
<evidence type="ECO:0000256" key="5">
    <source>
        <dbReference type="ARBA" id="ARBA00022448"/>
    </source>
</evidence>
<comment type="subunit">
    <text evidence="14">Component of the lipopolysaccharide transport and assembly complex. The LptBFG transporter is composed of two ATP-binding proteins (LptB) and two transmembrane proteins (LptF and LptG).</text>
</comment>
<evidence type="ECO:0000256" key="11">
    <source>
        <dbReference type="ARBA" id="ARBA00022967"/>
    </source>
</evidence>
<evidence type="ECO:0000256" key="10">
    <source>
        <dbReference type="ARBA" id="ARBA00022840"/>
    </source>
</evidence>
<proteinExistence type="inferred from homology"/>
<dbReference type="Pfam" id="PF00005">
    <property type="entry name" value="ABC_tran"/>
    <property type="match status" value="1"/>
</dbReference>
<evidence type="ECO:0000256" key="8">
    <source>
        <dbReference type="ARBA" id="ARBA00022519"/>
    </source>
</evidence>
<dbReference type="OrthoDB" id="9781337at2"/>
<accession>A0A844B381</accession>
<dbReference type="Gene3D" id="3.40.50.300">
    <property type="entry name" value="P-loop containing nucleotide triphosphate hydrolases"/>
    <property type="match status" value="1"/>
</dbReference>
<dbReference type="PANTHER" id="PTHR45772">
    <property type="entry name" value="CONSERVED COMPONENT OF ABC TRANSPORTER FOR NATURAL AMINO ACIDS-RELATED"/>
    <property type="match status" value="1"/>
</dbReference>
<dbReference type="RefSeq" id="WP_153586529.1">
    <property type="nucleotide sequence ID" value="NZ_WJBU01000021.1"/>
</dbReference>
<dbReference type="PROSITE" id="PS50893">
    <property type="entry name" value="ABC_TRANSPORTER_2"/>
    <property type="match status" value="1"/>
</dbReference>
<keyword evidence="5" id="KW-0813">Transport</keyword>
<organism evidence="16 17">
    <name type="scientific">Caenimonas koreensis DSM 17982</name>
    <dbReference type="NCBI Taxonomy" id="1121255"/>
    <lineage>
        <taxon>Bacteria</taxon>
        <taxon>Pseudomonadati</taxon>
        <taxon>Pseudomonadota</taxon>
        <taxon>Betaproteobacteria</taxon>
        <taxon>Burkholderiales</taxon>
        <taxon>Comamonadaceae</taxon>
        <taxon>Caenimonas</taxon>
    </lineage>
</organism>
<keyword evidence="17" id="KW-1185">Reference proteome</keyword>
<evidence type="ECO:0000259" key="15">
    <source>
        <dbReference type="PROSITE" id="PS50893"/>
    </source>
</evidence>
<reference evidence="16 17" key="1">
    <citation type="submission" date="2019-11" db="EMBL/GenBank/DDBJ databases">
        <title>Caenimonas koreensis gen. nov., sp. nov., isolated from activated sludge.</title>
        <authorList>
            <person name="Seung H.R."/>
        </authorList>
    </citation>
    <scope>NUCLEOTIDE SEQUENCE [LARGE SCALE GENOMIC DNA]</scope>
    <source>
        <strain evidence="16 17">EMB320</strain>
    </source>
</reference>
<dbReference type="GO" id="GO:0005524">
    <property type="term" value="F:ATP binding"/>
    <property type="evidence" value="ECO:0007669"/>
    <property type="project" value="UniProtKB-KW"/>
</dbReference>
<dbReference type="AlphaFoldDB" id="A0A844B381"/>
<protein>
    <recommendedName>
        <fullName evidence="4">Lipopolysaccharide export system ATP-binding protein LptB</fullName>
    </recommendedName>
</protein>
<evidence type="ECO:0000256" key="9">
    <source>
        <dbReference type="ARBA" id="ARBA00022741"/>
    </source>
</evidence>
<gene>
    <name evidence="16" type="primary">lptB</name>
    <name evidence="16" type="ORF">GHT07_18240</name>
</gene>
<keyword evidence="9" id="KW-0547">Nucleotide-binding</keyword>
<evidence type="ECO:0000256" key="1">
    <source>
        <dbReference type="ARBA" id="ARBA00004496"/>
    </source>
</evidence>
<dbReference type="GO" id="GO:0005737">
    <property type="term" value="C:cytoplasm"/>
    <property type="evidence" value="ECO:0007669"/>
    <property type="project" value="UniProtKB-SubCell"/>
</dbReference>
<dbReference type="SUPFAM" id="SSF52540">
    <property type="entry name" value="P-loop containing nucleoside triphosphate hydrolases"/>
    <property type="match status" value="1"/>
</dbReference>
<dbReference type="InterPro" id="IPR017871">
    <property type="entry name" value="ABC_transporter-like_CS"/>
</dbReference>
<dbReference type="InterPro" id="IPR003593">
    <property type="entry name" value="AAA+_ATPase"/>
</dbReference>
<evidence type="ECO:0000313" key="16">
    <source>
        <dbReference type="EMBL" id="MRD49218.1"/>
    </source>
</evidence>
<evidence type="ECO:0000256" key="2">
    <source>
        <dbReference type="ARBA" id="ARBA00004515"/>
    </source>
</evidence>
<dbReference type="SMART" id="SM00382">
    <property type="entry name" value="AAA"/>
    <property type="match status" value="1"/>
</dbReference>
<dbReference type="PROSITE" id="PS00211">
    <property type="entry name" value="ABC_TRANSPORTER_1"/>
    <property type="match status" value="1"/>
</dbReference>
<evidence type="ECO:0000256" key="14">
    <source>
        <dbReference type="ARBA" id="ARBA00026081"/>
    </source>
</evidence>
<keyword evidence="8" id="KW-0997">Cell inner membrane</keyword>
<evidence type="ECO:0000256" key="12">
    <source>
        <dbReference type="ARBA" id="ARBA00023136"/>
    </source>
</evidence>
<comment type="similarity">
    <text evidence="3">Belongs to the ABC transporter superfamily. Outer membrane lipopolysaccharide export (TC 1.B.42) family.</text>
</comment>
<dbReference type="Pfam" id="PF12399">
    <property type="entry name" value="BCA_ABC_TP_C"/>
    <property type="match status" value="1"/>
</dbReference>
<evidence type="ECO:0000256" key="7">
    <source>
        <dbReference type="ARBA" id="ARBA00022490"/>
    </source>
</evidence>
<dbReference type="CDD" id="cd03218">
    <property type="entry name" value="ABC_YhbG"/>
    <property type="match status" value="1"/>
</dbReference>
<feature type="domain" description="ABC transporter" evidence="15">
    <location>
        <begin position="20"/>
        <end position="258"/>
    </location>
</feature>
<name>A0A844B381_9BURK</name>
<dbReference type="PANTHER" id="PTHR45772:SF10">
    <property type="entry name" value="LIPOPOLYSACCHARIDE EXPORT SYSTEM ATP-BINDING PROTEIN LPTB"/>
    <property type="match status" value="1"/>
</dbReference>
<evidence type="ECO:0000313" key="17">
    <source>
        <dbReference type="Proteomes" id="UP000487350"/>
    </source>
</evidence>
<keyword evidence="12" id="KW-0472">Membrane</keyword>
<dbReference type="GO" id="GO:0016887">
    <property type="term" value="F:ATP hydrolysis activity"/>
    <property type="evidence" value="ECO:0007669"/>
    <property type="project" value="InterPro"/>
</dbReference>
<dbReference type="InterPro" id="IPR027417">
    <property type="entry name" value="P-loop_NTPase"/>
</dbReference>
<dbReference type="InterPro" id="IPR051120">
    <property type="entry name" value="ABC_AA/LPS_Transport"/>
</dbReference>
<keyword evidence="7" id="KW-0963">Cytoplasm</keyword>
<dbReference type="Proteomes" id="UP000487350">
    <property type="component" value="Unassembled WGS sequence"/>
</dbReference>
<dbReference type="EMBL" id="WJBU01000021">
    <property type="protein sequence ID" value="MRD49218.1"/>
    <property type="molecule type" value="Genomic_DNA"/>
</dbReference>
<dbReference type="InterPro" id="IPR030921">
    <property type="entry name" value="LPS_export_LptB"/>
</dbReference>
<dbReference type="NCBIfam" id="TIGR04406">
    <property type="entry name" value="LPS_export_lptB"/>
    <property type="match status" value="1"/>
</dbReference>
<dbReference type="InterPro" id="IPR032823">
    <property type="entry name" value="BCA_ABC_TP_C"/>
</dbReference>
<evidence type="ECO:0000256" key="13">
    <source>
        <dbReference type="ARBA" id="ARBA00024818"/>
    </source>
</evidence>
<keyword evidence="11" id="KW-1278">Translocase</keyword>
<comment type="subcellular location">
    <subcellularLocation>
        <location evidence="2">Cell inner membrane</location>
        <topology evidence="2">Peripheral membrane protein</topology>
        <orientation evidence="2">Cytoplasmic side</orientation>
    </subcellularLocation>
    <subcellularLocation>
        <location evidence="1">Cytoplasm</location>
    </subcellularLocation>
</comment>
<comment type="caution">
    <text evidence="16">The sequence shown here is derived from an EMBL/GenBank/DDBJ whole genome shotgun (WGS) entry which is preliminary data.</text>
</comment>
<evidence type="ECO:0000256" key="4">
    <source>
        <dbReference type="ARBA" id="ARBA00017803"/>
    </source>
</evidence>
<keyword evidence="10 16" id="KW-0067">ATP-binding</keyword>
<dbReference type="GO" id="GO:0055085">
    <property type="term" value="P:transmembrane transport"/>
    <property type="evidence" value="ECO:0007669"/>
    <property type="project" value="InterPro"/>
</dbReference>
<keyword evidence="6" id="KW-1003">Cell membrane</keyword>
<evidence type="ECO:0000256" key="6">
    <source>
        <dbReference type="ARBA" id="ARBA00022475"/>
    </source>
</evidence>
<comment type="function">
    <text evidence="13">Part of the ABC transporter complex LptBFG involved in the translocation of lipopolysaccharide (LPS) from the inner membrane to the outer membrane. Probably responsible for energy coupling to the transport system.</text>
</comment>
<sequence length="262" mass="28720">MNDRADASSPAHKDAPVSQLRAAHLRKTFGNRTVVKDVSLAVDKGEVVGLLGPNGAGKTTSFYMIVGLVRADAGTITIDGNSVEHMPIHRRSRLGLSYLPQEASIFRKLNVEENVRAVLELQRDAQGKPLDSAEIEKRLTALLQDLRVDHLRDSPALALSGGERRRVEIARALATQPRFILLDEPFAGIDPIAVIEIQRIIGFLKSRGIGVLITDHNVRETLGICDHAYIISDGSVLAQGTPSEIVNNAEVRRVYLGEHFRM</sequence>
<dbReference type="FunFam" id="3.40.50.300:FF:000151">
    <property type="entry name" value="Lipopolysaccharide ABC transporter ATP-binding protein"/>
    <property type="match status" value="1"/>
</dbReference>
<dbReference type="GO" id="GO:0043190">
    <property type="term" value="C:ATP-binding cassette (ABC) transporter complex"/>
    <property type="evidence" value="ECO:0007669"/>
    <property type="project" value="InterPro"/>
</dbReference>
<dbReference type="InterPro" id="IPR003439">
    <property type="entry name" value="ABC_transporter-like_ATP-bd"/>
</dbReference>